<gene>
    <name evidence="1" type="ORF">CAUJ_LOCUS1673</name>
</gene>
<proteinExistence type="predicted"/>
<protein>
    <recommendedName>
        <fullName evidence="3">Reverse transcriptase domain-containing protein</fullName>
    </recommendedName>
</protein>
<name>A0A8S1GSA0_9PELO</name>
<dbReference type="Proteomes" id="UP000835052">
    <property type="component" value="Unassembled WGS sequence"/>
</dbReference>
<dbReference type="AlphaFoldDB" id="A0A8S1GSA0"/>
<evidence type="ECO:0000313" key="2">
    <source>
        <dbReference type="Proteomes" id="UP000835052"/>
    </source>
</evidence>
<dbReference type="EMBL" id="CAJGYM010000003">
    <property type="protein sequence ID" value="CAD6185754.1"/>
    <property type="molecule type" value="Genomic_DNA"/>
</dbReference>
<dbReference type="PANTHER" id="PTHR47027:SF20">
    <property type="entry name" value="REVERSE TRANSCRIPTASE-LIKE PROTEIN WITH RNA-DIRECTED DNA POLYMERASE DOMAIN"/>
    <property type="match status" value="1"/>
</dbReference>
<dbReference type="PANTHER" id="PTHR47027">
    <property type="entry name" value="REVERSE TRANSCRIPTASE DOMAIN-CONTAINING PROTEIN"/>
    <property type="match status" value="1"/>
</dbReference>
<evidence type="ECO:0000313" key="1">
    <source>
        <dbReference type="EMBL" id="CAD6185754.1"/>
    </source>
</evidence>
<accession>A0A8S1GSA0</accession>
<reference evidence="1" key="1">
    <citation type="submission" date="2020-10" db="EMBL/GenBank/DDBJ databases">
        <authorList>
            <person name="Kikuchi T."/>
        </authorList>
    </citation>
    <scope>NUCLEOTIDE SEQUENCE</scope>
    <source>
        <strain evidence="1">NKZ352</strain>
    </source>
</reference>
<comment type="caution">
    <text evidence="1">The sequence shown here is derived from an EMBL/GenBank/DDBJ whole genome shotgun (WGS) entry which is preliminary data.</text>
</comment>
<dbReference type="OrthoDB" id="5865326at2759"/>
<organism evidence="1 2">
    <name type="scientific">Caenorhabditis auriculariae</name>
    <dbReference type="NCBI Taxonomy" id="2777116"/>
    <lineage>
        <taxon>Eukaryota</taxon>
        <taxon>Metazoa</taxon>
        <taxon>Ecdysozoa</taxon>
        <taxon>Nematoda</taxon>
        <taxon>Chromadorea</taxon>
        <taxon>Rhabditida</taxon>
        <taxon>Rhabditina</taxon>
        <taxon>Rhabditomorpha</taxon>
        <taxon>Rhabditoidea</taxon>
        <taxon>Rhabditidae</taxon>
        <taxon>Peloderinae</taxon>
        <taxon>Caenorhabditis</taxon>
    </lineage>
</organism>
<keyword evidence="2" id="KW-1185">Reference proteome</keyword>
<evidence type="ECO:0008006" key="3">
    <source>
        <dbReference type="Google" id="ProtNLM"/>
    </source>
</evidence>
<sequence length="476" mass="55109">MRQLGWDTNRDWEDGNVIKGINIDGKILTNLRFADDIVLFANNTSDLSSMLNDLDAWMRNRFCDQGNVTLEGRDLLEVNSYVYLGREVNMTNDLKTRDSKTPTSWMGRTQKLRAHIFEASVIPAISYATEVWPDTKNTTTALRTSYRALERALLGTTRLEQWKKEQTSTDLRQRSQIQDLEEHIQRGKHRWGGHVIRRQDDRWSTRTTHWIPRNIKRPPTRWTDYFRKNISQPGRHWMTVAQDRAAWRTCAECYEILGGNIILRPSYDLLPNKPNRRPSNTLDPPPLNTSDAAENFDFSRLIALALAKAIHEALLCHSTAGLPYVSIFEYASHSGSPIVKVGHANSGFLRGYKTVSEGWTEEERELELYRNDTELKSIHRALMEVQVDFQPEKYYTGKRLEKVQQKLEFGNYCIWSFASPKYKLHVSSACRLLSNEATEQPGRGKLICIYTSLQERDFFGRSYRLPSKRAPRDSQS</sequence>